<dbReference type="EMBL" id="FQ790252">
    <property type="protein sequence ID" value="CCD43092.1"/>
    <property type="molecule type" value="Genomic_DNA"/>
</dbReference>
<dbReference type="STRING" id="999810.G2XQI7"/>
<evidence type="ECO:0000313" key="3">
    <source>
        <dbReference type="Proteomes" id="UP000008177"/>
    </source>
</evidence>
<dbReference type="OrthoDB" id="9997739at2759"/>
<gene>
    <name evidence="2" type="ORF">BofuT4_P069320.1</name>
</gene>
<dbReference type="AlphaFoldDB" id="G2XQI7"/>
<accession>G2XQI7</accession>
<dbReference type="PANTHER" id="PTHR47843">
    <property type="entry name" value="BTB DOMAIN-CONTAINING PROTEIN-RELATED"/>
    <property type="match status" value="1"/>
</dbReference>
<reference evidence="3" key="1">
    <citation type="journal article" date="2011" name="PLoS Genet.">
        <title>Genomic analysis of the necrotrophic fungal pathogens Sclerotinia sclerotiorum and Botrytis cinerea.</title>
        <authorList>
            <person name="Amselem J."/>
            <person name="Cuomo C.A."/>
            <person name="van Kan J.A."/>
            <person name="Viaud M."/>
            <person name="Benito E.P."/>
            <person name="Couloux A."/>
            <person name="Coutinho P.M."/>
            <person name="de Vries R.P."/>
            <person name="Dyer P.S."/>
            <person name="Fillinger S."/>
            <person name="Fournier E."/>
            <person name="Gout L."/>
            <person name="Hahn M."/>
            <person name="Kohn L."/>
            <person name="Lapalu N."/>
            <person name="Plummer K.M."/>
            <person name="Pradier J.M."/>
            <person name="Quevillon E."/>
            <person name="Sharon A."/>
            <person name="Simon A."/>
            <person name="ten Have A."/>
            <person name="Tudzynski B."/>
            <person name="Tudzynski P."/>
            <person name="Wincker P."/>
            <person name="Andrew M."/>
            <person name="Anthouard V."/>
            <person name="Beever R.E."/>
            <person name="Beffa R."/>
            <person name="Benoit I."/>
            <person name="Bouzid O."/>
            <person name="Brault B."/>
            <person name="Chen Z."/>
            <person name="Choquer M."/>
            <person name="Collemare J."/>
            <person name="Cotton P."/>
            <person name="Danchin E.G."/>
            <person name="Da Silva C."/>
            <person name="Gautier A."/>
            <person name="Giraud C."/>
            <person name="Giraud T."/>
            <person name="Gonzalez C."/>
            <person name="Grossetete S."/>
            <person name="Guldener U."/>
            <person name="Henrissat B."/>
            <person name="Howlett B.J."/>
            <person name="Kodira C."/>
            <person name="Kretschmer M."/>
            <person name="Lappartient A."/>
            <person name="Leroch M."/>
            <person name="Levis C."/>
            <person name="Mauceli E."/>
            <person name="Neuveglise C."/>
            <person name="Oeser B."/>
            <person name="Pearson M."/>
            <person name="Poulain J."/>
            <person name="Poussereau N."/>
            <person name="Quesneville H."/>
            <person name="Rascle C."/>
            <person name="Schumacher J."/>
            <person name="Segurens B."/>
            <person name="Sexton A."/>
            <person name="Silva E."/>
            <person name="Sirven C."/>
            <person name="Soanes D.M."/>
            <person name="Talbot N.J."/>
            <person name="Templeton M."/>
            <person name="Yandava C."/>
            <person name="Yarden O."/>
            <person name="Zeng Q."/>
            <person name="Rollins J.A."/>
            <person name="Lebrun M.H."/>
            <person name="Dickman M."/>
        </authorList>
    </citation>
    <scope>NUCLEOTIDE SEQUENCE [LARGE SCALE GENOMIC DNA]</scope>
    <source>
        <strain evidence="3">T4</strain>
    </source>
</reference>
<sequence length="355" mass="40455">MPASFQEILNSRLFKFIVGEKVDGHAQEFFVHEEAITQLSKPLEALMRGGMTESQAGCTVWDDVSKETFERFVQFAYTGDYSVPVPVFLLRERVRSEPVEPLTWASRIKMTESKKIVTERRSAIPSPEPTTPEPAESGVIVLDPVSLNWGSQCIKNAEWRPRREKLSLTARRARYSDLTSVKFAADFRNLTFPLLAKRNNHDHTCEPNDFFNPNESYSNVFIGHAALYILGDFRLIEPLKALALYKLHKILCIFELSDENMEDVINLARYVYAEEGGGEGSSGEIGALRSLVCHYMAMHAFVLSVDDGFMEFLGEGGQFVKDFFKFEVQRIWLHEFHGQPEDSHFTDASLQMMTM</sequence>
<protein>
    <recommendedName>
        <fullName evidence="1">BTB domain-containing protein</fullName>
    </recommendedName>
</protein>
<evidence type="ECO:0000259" key="1">
    <source>
        <dbReference type="PROSITE" id="PS50097"/>
    </source>
</evidence>
<dbReference type="SUPFAM" id="SSF54695">
    <property type="entry name" value="POZ domain"/>
    <property type="match status" value="1"/>
</dbReference>
<dbReference type="Proteomes" id="UP000008177">
    <property type="component" value="Unplaced contigs"/>
</dbReference>
<organism evidence="2 3">
    <name type="scientific">Botryotinia fuckeliana (strain T4)</name>
    <name type="common">Noble rot fungus</name>
    <name type="synonym">Botrytis cinerea</name>
    <dbReference type="NCBI Taxonomy" id="999810"/>
    <lineage>
        <taxon>Eukaryota</taxon>
        <taxon>Fungi</taxon>
        <taxon>Dikarya</taxon>
        <taxon>Ascomycota</taxon>
        <taxon>Pezizomycotina</taxon>
        <taxon>Leotiomycetes</taxon>
        <taxon>Helotiales</taxon>
        <taxon>Sclerotiniaceae</taxon>
        <taxon>Botrytis</taxon>
    </lineage>
</organism>
<name>G2XQI7_BOTF4</name>
<dbReference type="Gene3D" id="3.30.710.10">
    <property type="entry name" value="Potassium Channel Kv1.1, Chain A"/>
    <property type="match status" value="1"/>
</dbReference>
<dbReference type="eggNOG" id="ENOG502SFZQ">
    <property type="taxonomic scope" value="Eukaryota"/>
</dbReference>
<dbReference type="PROSITE" id="PS50097">
    <property type="entry name" value="BTB"/>
    <property type="match status" value="1"/>
</dbReference>
<feature type="domain" description="BTB" evidence="1">
    <location>
        <begin position="22"/>
        <end position="85"/>
    </location>
</feature>
<dbReference type="HOGENOM" id="CLU_056399_2_1_1"/>
<dbReference type="InParanoid" id="G2XQI7"/>
<dbReference type="InterPro" id="IPR011333">
    <property type="entry name" value="SKP1/BTB/POZ_sf"/>
</dbReference>
<evidence type="ECO:0000313" key="2">
    <source>
        <dbReference type="EMBL" id="CCD43092.1"/>
    </source>
</evidence>
<proteinExistence type="predicted"/>
<dbReference type="InterPro" id="IPR000210">
    <property type="entry name" value="BTB/POZ_dom"/>
</dbReference>